<dbReference type="PANTHER" id="PTHR37815:SF3">
    <property type="entry name" value="UPF0397 PROTEIN SPR0429"/>
    <property type="match status" value="1"/>
</dbReference>
<feature type="transmembrane region" description="Helical" evidence="3">
    <location>
        <begin position="108"/>
        <end position="128"/>
    </location>
</feature>
<dbReference type="Gene3D" id="1.10.1760.20">
    <property type="match status" value="1"/>
</dbReference>
<organism evidence="4 5">
    <name type="scientific">Vagococcus intermedius</name>
    <dbReference type="NCBI Taxonomy" id="2991418"/>
    <lineage>
        <taxon>Bacteria</taxon>
        <taxon>Bacillati</taxon>
        <taxon>Bacillota</taxon>
        <taxon>Bacilli</taxon>
        <taxon>Lactobacillales</taxon>
        <taxon>Enterococcaceae</taxon>
        <taxon>Vagococcus</taxon>
    </lineage>
</organism>
<keyword evidence="2 3" id="KW-1133">Transmembrane helix</keyword>
<dbReference type="Pfam" id="PF07155">
    <property type="entry name" value="ECF-ribofla_trS"/>
    <property type="match status" value="1"/>
</dbReference>
<dbReference type="GO" id="GO:0016020">
    <property type="term" value="C:membrane"/>
    <property type="evidence" value="ECO:0007669"/>
    <property type="project" value="InterPro"/>
</dbReference>
<reference evidence="4" key="1">
    <citation type="submission" date="2022-10" db="EMBL/GenBank/DDBJ databases">
        <title>Vagococcus sp. isolated from poultry meat.</title>
        <authorList>
            <person name="Johansson P."/>
            <person name="Bjorkroth J."/>
        </authorList>
    </citation>
    <scope>NUCLEOTIDE SEQUENCE</scope>
    <source>
        <strain evidence="4">STAA11</strain>
    </source>
</reference>
<evidence type="ECO:0000256" key="1">
    <source>
        <dbReference type="ARBA" id="ARBA00022692"/>
    </source>
</evidence>
<keyword evidence="1 3" id="KW-0812">Transmembrane</keyword>
<dbReference type="AlphaFoldDB" id="A0AAF0CW04"/>
<evidence type="ECO:0000256" key="3">
    <source>
        <dbReference type="SAM" id="Phobius"/>
    </source>
</evidence>
<evidence type="ECO:0000313" key="4">
    <source>
        <dbReference type="EMBL" id="WEG73901.1"/>
    </source>
</evidence>
<proteinExistence type="predicted"/>
<feature type="transmembrane region" description="Helical" evidence="3">
    <location>
        <begin position="35"/>
        <end position="53"/>
    </location>
</feature>
<dbReference type="EMBL" id="CP110232">
    <property type="protein sequence ID" value="WEG73901.1"/>
    <property type="molecule type" value="Genomic_DNA"/>
</dbReference>
<gene>
    <name evidence="4" type="ORF">OL234_03030</name>
</gene>
<accession>A0AAF0CW04</accession>
<feature type="transmembrane region" description="Helical" evidence="3">
    <location>
        <begin position="60"/>
        <end position="77"/>
    </location>
</feature>
<protein>
    <submittedName>
        <fullName evidence="4">ECF transporter S component</fullName>
    </submittedName>
</protein>
<name>A0AAF0CW04_9ENTE</name>
<dbReference type="RefSeq" id="WP_275469700.1">
    <property type="nucleotide sequence ID" value="NZ_CP110232.1"/>
</dbReference>
<dbReference type="InterPro" id="IPR009825">
    <property type="entry name" value="ECF_substrate-spec-like"/>
</dbReference>
<dbReference type="PANTHER" id="PTHR37815">
    <property type="entry name" value="UPF0397 PROTEIN BC_2624-RELATED"/>
    <property type="match status" value="1"/>
</dbReference>
<feature type="transmembrane region" description="Helical" evidence="3">
    <location>
        <begin position="148"/>
        <end position="173"/>
    </location>
</feature>
<keyword evidence="3" id="KW-0472">Membrane</keyword>
<keyword evidence="5" id="KW-1185">Reference proteome</keyword>
<dbReference type="Proteomes" id="UP001179647">
    <property type="component" value="Chromosome"/>
</dbReference>
<evidence type="ECO:0000313" key="5">
    <source>
        <dbReference type="Proteomes" id="UP001179647"/>
    </source>
</evidence>
<sequence>MSQKKLTTADIIITALFATMTFIGTMIRIPVPSPLGAPFIHLGNAMLLLAVLLIGFKKGALAGGMGFAIFDILNGFAIEAPYFILESFIVGGIASITFSLFNKKDDHSYKIIIVALAAGITKLVMTFLKNTVQLLFLGTDFKLAIPSAIMSLPATVVNVISTIIIVSLAYYPLKKLVHNFYHKPN</sequence>
<evidence type="ECO:0000256" key="2">
    <source>
        <dbReference type="ARBA" id="ARBA00022989"/>
    </source>
</evidence>
<feature type="transmembrane region" description="Helical" evidence="3">
    <location>
        <begin position="12"/>
        <end position="29"/>
    </location>
</feature>
<feature type="transmembrane region" description="Helical" evidence="3">
    <location>
        <begin position="83"/>
        <end position="101"/>
    </location>
</feature>
<dbReference type="KEGG" id="vie:OL234_03030"/>